<dbReference type="EMBL" id="CAMXCT010006714">
    <property type="protein sequence ID" value="CAI4018798.1"/>
    <property type="molecule type" value="Genomic_DNA"/>
</dbReference>
<accession>A0A9P1GPT0</accession>
<dbReference type="AlphaFoldDB" id="A0A9P1GPT0"/>
<gene>
    <name evidence="1" type="ORF">C1SCF055_LOCUS43337</name>
</gene>
<evidence type="ECO:0000313" key="1">
    <source>
        <dbReference type="EMBL" id="CAI4018798.1"/>
    </source>
</evidence>
<protein>
    <submittedName>
        <fullName evidence="1">Uncharacterized protein</fullName>
    </submittedName>
</protein>
<organism evidence="1">
    <name type="scientific">Cladocopium goreaui</name>
    <dbReference type="NCBI Taxonomy" id="2562237"/>
    <lineage>
        <taxon>Eukaryota</taxon>
        <taxon>Sar</taxon>
        <taxon>Alveolata</taxon>
        <taxon>Dinophyceae</taxon>
        <taxon>Suessiales</taxon>
        <taxon>Symbiodiniaceae</taxon>
        <taxon>Cladocopium</taxon>
    </lineage>
</organism>
<dbReference type="GO" id="GO:0003723">
    <property type="term" value="F:RNA binding"/>
    <property type="evidence" value="ECO:0007669"/>
    <property type="project" value="TreeGrafter"/>
</dbReference>
<dbReference type="GO" id="GO:0044528">
    <property type="term" value="P:regulation of mitochondrial mRNA stability"/>
    <property type="evidence" value="ECO:0007669"/>
    <property type="project" value="TreeGrafter"/>
</dbReference>
<dbReference type="OrthoDB" id="415147at2759"/>
<reference evidence="2 3" key="2">
    <citation type="submission" date="2024-05" db="EMBL/GenBank/DDBJ databases">
        <authorList>
            <person name="Chen Y."/>
            <person name="Shah S."/>
            <person name="Dougan E. K."/>
            <person name="Thang M."/>
            <person name="Chan C."/>
        </authorList>
    </citation>
    <scope>NUCLEOTIDE SEQUENCE [LARGE SCALE GENOMIC DNA]</scope>
</reference>
<comment type="caution">
    <text evidence="1">The sequence shown here is derived from an EMBL/GenBank/DDBJ whole genome shotgun (WGS) entry which is preliminary data.</text>
</comment>
<evidence type="ECO:0000313" key="2">
    <source>
        <dbReference type="EMBL" id="CAL4806110.1"/>
    </source>
</evidence>
<dbReference type="EMBL" id="CAMXCT020006714">
    <property type="protein sequence ID" value="CAL1172173.1"/>
    <property type="molecule type" value="Genomic_DNA"/>
</dbReference>
<dbReference type="GO" id="GO:0005759">
    <property type="term" value="C:mitochondrial matrix"/>
    <property type="evidence" value="ECO:0007669"/>
    <property type="project" value="TreeGrafter"/>
</dbReference>
<dbReference type="Proteomes" id="UP001152797">
    <property type="component" value="Unassembled WGS sequence"/>
</dbReference>
<dbReference type="SUPFAM" id="SSF48371">
    <property type="entry name" value="ARM repeat"/>
    <property type="match status" value="1"/>
</dbReference>
<name>A0A9P1GPT0_9DINO</name>
<dbReference type="GO" id="GO:0000963">
    <property type="term" value="P:mitochondrial RNA processing"/>
    <property type="evidence" value="ECO:0007669"/>
    <property type="project" value="TreeGrafter"/>
</dbReference>
<sequence length="524" mass="57723">MLKAGNYCRFARRNQVLLKTQRRLWQSSREATKALGRCRQPAALIRVVKSSHSKNLIDGVFCAAALHRLSLLSRQNGDGELAAWKLCYGEAMQHLESFGAQELAVAALAMAKARPPMSKDLLEQLLGRVLPGLHLNSTALPIRYCANLLWATAAIRHEHPLTRALFQEVEVACHQPWRHGRCNARDFSQVCWAFASSGRHMGGLRVIESSAQHQGTILESYSDHDVATTIWAVATMSCPGPQGSGFLERLMEAACEKDFAPQGLSMTFWGLATLAPSIRRATVEQLLAALVPKVLQHAGNLAPQGASNILWAVATLEAQQEPSHGVIALDEGLRLRLVEAVSYSLTQQLQQCNGQDIANALWALANLGIKTDVLFPKVCECFQDLPSHSFSAQNCANILWALVRQDRDLDLRDFAKAIATRASNFSSDWDEQSLSISVWALAVLGQRTSSLPLLKALTSDLEELRKFSSESLSVFAWTCGLLGVETHPTPLLALVINKRADSLTIEHLSSMLIAFARIWPHYKI</sequence>
<evidence type="ECO:0000313" key="3">
    <source>
        <dbReference type="Proteomes" id="UP001152797"/>
    </source>
</evidence>
<dbReference type="GO" id="GO:0035770">
    <property type="term" value="C:ribonucleoprotein granule"/>
    <property type="evidence" value="ECO:0007669"/>
    <property type="project" value="TreeGrafter"/>
</dbReference>
<dbReference type="EMBL" id="CAMXCT030006714">
    <property type="protein sequence ID" value="CAL4806110.1"/>
    <property type="molecule type" value="Genomic_DNA"/>
</dbReference>
<dbReference type="InterPro" id="IPR016024">
    <property type="entry name" value="ARM-type_fold"/>
</dbReference>
<dbReference type="InterPro" id="IPR050870">
    <property type="entry name" value="FAST_kinase"/>
</dbReference>
<reference evidence="1" key="1">
    <citation type="submission" date="2022-10" db="EMBL/GenBank/DDBJ databases">
        <authorList>
            <person name="Chen Y."/>
            <person name="Dougan E. K."/>
            <person name="Chan C."/>
            <person name="Rhodes N."/>
            <person name="Thang M."/>
        </authorList>
    </citation>
    <scope>NUCLEOTIDE SEQUENCE</scope>
</reference>
<proteinExistence type="predicted"/>
<dbReference type="PANTHER" id="PTHR21228:SF40">
    <property type="entry name" value="LD45607P"/>
    <property type="match status" value="1"/>
</dbReference>
<keyword evidence="3" id="KW-1185">Reference proteome</keyword>
<dbReference type="PANTHER" id="PTHR21228">
    <property type="entry name" value="FAST LEU-RICH DOMAIN-CONTAINING"/>
    <property type="match status" value="1"/>
</dbReference>